<organism evidence="1">
    <name type="scientific">Arundo donax</name>
    <name type="common">Giant reed</name>
    <name type="synonym">Donax arundinaceus</name>
    <dbReference type="NCBI Taxonomy" id="35708"/>
    <lineage>
        <taxon>Eukaryota</taxon>
        <taxon>Viridiplantae</taxon>
        <taxon>Streptophyta</taxon>
        <taxon>Embryophyta</taxon>
        <taxon>Tracheophyta</taxon>
        <taxon>Spermatophyta</taxon>
        <taxon>Magnoliopsida</taxon>
        <taxon>Liliopsida</taxon>
        <taxon>Poales</taxon>
        <taxon>Poaceae</taxon>
        <taxon>PACMAD clade</taxon>
        <taxon>Arundinoideae</taxon>
        <taxon>Arundineae</taxon>
        <taxon>Arundo</taxon>
    </lineage>
</organism>
<dbReference type="EMBL" id="GBRH01219931">
    <property type="protein sequence ID" value="JAD77964.1"/>
    <property type="molecule type" value="Transcribed_RNA"/>
</dbReference>
<name>A0A0A9CNQ9_ARUDO</name>
<evidence type="ECO:0000313" key="1">
    <source>
        <dbReference type="EMBL" id="JAD77964.1"/>
    </source>
</evidence>
<proteinExistence type="predicted"/>
<reference evidence="1" key="2">
    <citation type="journal article" date="2015" name="Data Brief">
        <title>Shoot transcriptome of the giant reed, Arundo donax.</title>
        <authorList>
            <person name="Barrero R.A."/>
            <person name="Guerrero F.D."/>
            <person name="Moolhuijzen P."/>
            <person name="Goolsby J.A."/>
            <person name="Tidwell J."/>
            <person name="Bellgard S.E."/>
            <person name="Bellgard M.I."/>
        </authorList>
    </citation>
    <scope>NUCLEOTIDE SEQUENCE</scope>
    <source>
        <tissue evidence="1">Shoot tissue taken approximately 20 cm above the soil surface</tissue>
    </source>
</reference>
<reference evidence="1" key="1">
    <citation type="submission" date="2014-09" db="EMBL/GenBank/DDBJ databases">
        <authorList>
            <person name="Magalhaes I.L.F."/>
            <person name="Oliveira U."/>
            <person name="Santos F.R."/>
            <person name="Vidigal T.H.D.A."/>
            <person name="Brescovit A.D."/>
            <person name="Santos A.J."/>
        </authorList>
    </citation>
    <scope>NUCLEOTIDE SEQUENCE</scope>
    <source>
        <tissue evidence="1">Shoot tissue taken approximately 20 cm above the soil surface</tissue>
    </source>
</reference>
<protein>
    <submittedName>
        <fullName evidence="1">Gst14</fullName>
    </submittedName>
</protein>
<dbReference type="AlphaFoldDB" id="A0A0A9CNQ9"/>
<sequence>MSALGTLKLCASVCSHCSTEARSSPPGPNRSLYPWFLYLSAMCRRIFLDSTRGTLPSSNVSDSQ</sequence>
<accession>A0A0A9CNQ9</accession>